<evidence type="ECO:0008006" key="5">
    <source>
        <dbReference type="Google" id="ProtNLM"/>
    </source>
</evidence>
<feature type="transmembrane region" description="Helical" evidence="2">
    <location>
        <begin position="100"/>
        <end position="122"/>
    </location>
</feature>
<keyword evidence="2" id="KW-0812">Transmembrane</keyword>
<evidence type="ECO:0000256" key="2">
    <source>
        <dbReference type="SAM" id="Phobius"/>
    </source>
</evidence>
<name>A0A1L3MIX9_9MICO</name>
<organism evidence="3 4">
    <name type="scientific">Janibacter indicus</name>
    <dbReference type="NCBI Taxonomy" id="857417"/>
    <lineage>
        <taxon>Bacteria</taxon>
        <taxon>Bacillati</taxon>
        <taxon>Actinomycetota</taxon>
        <taxon>Actinomycetes</taxon>
        <taxon>Micrococcales</taxon>
        <taxon>Intrasporangiaceae</taxon>
        <taxon>Janibacter</taxon>
    </lineage>
</organism>
<dbReference type="AlphaFoldDB" id="A0A1L3MIX9"/>
<feature type="region of interest" description="Disordered" evidence="1">
    <location>
        <begin position="1"/>
        <end position="28"/>
    </location>
</feature>
<dbReference type="EMBL" id="CP013290">
    <property type="protein sequence ID" value="APH02355.1"/>
    <property type="molecule type" value="Genomic_DNA"/>
</dbReference>
<dbReference type="InterPro" id="IPR009937">
    <property type="entry name" value="Phage_holin_3_6"/>
</dbReference>
<evidence type="ECO:0000313" key="4">
    <source>
        <dbReference type="Proteomes" id="UP000182938"/>
    </source>
</evidence>
<evidence type="ECO:0000313" key="3">
    <source>
        <dbReference type="EMBL" id="APH02355.1"/>
    </source>
</evidence>
<keyword evidence="2" id="KW-1133">Transmembrane helix</keyword>
<dbReference type="Pfam" id="PF07332">
    <property type="entry name" value="Phage_holin_3_6"/>
    <property type="match status" value="1"/>
</dbReference>
<keyword evidence="4" id="KW-1185">Reference proteome</keyword>
<proteinExistence type="predicted"/>
<dbReference type="RefSeq" id="WP_072625507.1">
    <property type="nucleotide sequence ID" value="NZ_CP013290.1"/>
</dbReference>
<gene>
    <name evidence="3" type="ORF">ASJ30_13135</name>
</gene>
<dbReference type="Proteomes" id="UP000182938">
    <property type="component" value="Chromosome"/>
</dbReference>
<feature type="transmembrane region" description="Helical" evidence="2">
    <location>
        <begin position="68"/>
        <end position="94"/>
    </location>
</feature>
<reference evidence="3 4" key="1">
    <citation type="submission" date="2015-11" db="EMBL/GenBank/DDBJ databases">
        <authorList>
            <person name="Zhang Y."/>
            <person name="Guo Z."/>
        </authorList>
    </citation>
    <scope>NUCLEOTIDE SEQUENCE [LARGE SCALE GENOMIC DNA]</scope>
    <source>
        <strain evidence="3 4">YFY001</strain>
    </source>
</reference>
<accession>A0A1L3MIX9</accession>
<keyword evidence="2" id="KW-0472">Membrane</keyword>
<evidence type="ECO:0000256" key="1">
    <source>
        <dbReference type="SAM" id="MobiDB-lite"/>
    </source>
</evidence>
<sequence length="152" mass="15831">MSNDHARTGSTDPVTRRPVGQPAPGETERTVGQLVADASHDISALVQNEIQLAKAEVTKGLGFGGKGAGLLGGAAFLGLLGLIFLFHTLARVIAIWLPVWAGYLIITVVLLLLAAALGLLGYEALMKAKDNTVPQRAIRNAQETVAAIKPGS</sequence>
<protein>
    <recommendedName>
        <fullName evidence="5">Holin-X, holin superfamily III</fullName>
    </recommendedName>
</protein>
<dbReference type="KEGG" id="jte:ASJ30_13135"/>